<gene>
    <name evidence="1" type="ORF">HBH39_15360</name>
</gene>
<dbReference type="Proteomes" id="UP000502608">
    <property type="component" value="Chromosome"/>
</dbReference>
<proteinExistence type="predicted"/>
<dbReference type="EMBL" id="CP050313">
    <property type="protein sequence ID" value="QIR15693.1"/>
    <property type="molecule type" value="Genomic_DNA"/>
</dbReference>
<keyword evidence="2" id="KW-1185">Reference proteome</keyword>
<name>A0A6G9QNN1_9GAMM</name>
<evidence type="ECO:0000313" key="1">
    <source>
        <dbReference type="EMBL" id="QIR15693.1"/>
    </source>
</evidence>
<dbReference type="RefSeq" id="WP_167679549.1">
    <property type="nucleotide sequence ID" value="NZ_CP050313.1"/>
</dbReference>
<reference evidence="1 2" key="1">
    <citation type="submission" date="2020-03" db="EMBL/GenBank/DDBJ databases">
        <title>Complete genome sequence of Shewanella sp.</title>
        <authorList>
            <person name="Kim Y.-S."/>
            <person name="Kim S.-J."/>
            <person name="Jung H.-K."/>
            <person name="Kim K.-H."/>
        </authorList>
    </citation>
    <scope>NUCLEOTIDE SEQUENCE [LARGE SCALE GENOMIC DNA]</scope>
    <source>
        <strain evidence="1 2">PN3F2</strain>
    </source>
</reference>
<accession>A0A6G9QNN1</accession>
<dbReference type="KEGG" id="saes:HBH39_15360"/>
<dbReference type="AlphaFoldDB" id="A0A6G9QNN1"/>
<evidence type="ECO:0000313" key="2">
    <source>
        <dbReference type="Proteomes" id="UP000502608"/>
    </source>
</evidence>
<organism evidence="1 2">
    <name type="scientific">Shewanella aestuarii</name>
    <dbReference type="NCBI Taxonomy" id="1028752"/>
    <lineage>
        <taxon>Bacteria</taxon>
        <taxon>Pseudomonadati</taxon>
        <taxon>Pseudomonadota</taxon>
        <taxon>Gammaproteobacteria</taxon>
        <taxon>Alteromonadales</taxon>
        <taxon>Shewanellaceae</taxon>
        <taxon>Shewanella</taxon>
    </lineage>
</organism>
<sequence>MASKKQNSLKAEAILRLQKKGFSLPAPNTQSERLLHELQVHQIELELQQQELIAARDLAESSSASYQALYDFAPVGYAVLTVKVRLLKLI</sequence>
<protein>
    <submittedName>
        <fullName evidence="1">Uncharacterized protein</fullName>
    </submittedName>
</protein>